<reference evidence="2 3" key="1">
    <citation type="submission" date="2020-10" db="EMBL/GenBank/DDBJ databases">
        <title>Blautia liquoris sp.nov., isolated from the mud in a fermentation cellar used for the production of Chinese strong-flavoured liquor.</title>
        <authorList>
            <person name="Lu L."/>
        </authorList>
    </citation>
    <scope>NUCLEOTIDE SEQUENCE [LARGE SCALE GENOMIC DNA]</scope>
    <source>
        <strain evidence="2 3">LZLJ-3</strain>
    </source>
</reference>
<dbReference type="AlphaFoldDB" id="A0A7M2RFN6"/>
<dbReference type="Gene3D" id="2.70.98.50">
    <property type="entry name" value="putative glycoside hydrolase family protein from bacillus halodurans"/>
    <property type="match status" value="1"/>
</dbReference>
<protein>
    <recommendedName>
        <fullName evidence="1">Glycosyl hydrolase family 95 catalytic domain-containing protein</fullName>
    </recommendedName>
</protein>
<dbReference type="GO" id="GO:0005975">
    <property type="term" value="P:carbohydrate metabolic process"/>
    <property type="evidence" value="ECO:0007669"/>
    <property type="project" value="InterPro"/>
</dbReference>
<evidence type="ECO:0000259" key="1">
    <source>
        <dbReference type="Pfam" id="PF22124"/>
    </source>
</evidence>
<evidence type="ECO:0000313" key="3">
    <source>
        <dbReference type="Proteomes" id="UP000593601"/>
    </source>
</evidence>
<dbReference type="InterPro" id="IPR008979">
    <property type="entry name" value="Galactose-bd-like_sf"/>
</dbReference>
<dbReference type="Proteomes" id="UP000593601">
    <property type="component" value="Chromosome"/>
</dbReference>
<dbReference type="KEGG" id="bliq:INP51_14590"/>
<dbReference type="GO" id="GO:0004560">
    <property type="term" value="F:alpha-L-fucosidase activity"/>
    <property type="evidence" value="ECO:0007669"/>
    <property type="project" value="TreeGrafter"/>
</dbReference>
<dbReference type="Gene3D" id="1.50.10.10">
    <property type="match status" value="1"/>
</dbReference>
<dbReference type="InterPro" id="IPR013780">
    <property type="entry name" value="Glyco_hydro_b"/>
</dbReference>
<gene>
    <name evidence="2" type="ORF">INP51_14590</name>
</gene>
<dbReference type="EMBL" id="CP063304">
    <property type="protein sequence ID" value="QOV19156.1"/>
    <property type="molecule type" value="Genomic_DNA"/>
</dbReference>
<proteinExistence type="predicted"/>
<dbReference type="SUPFAM" id="SSF48208">
    <property type="entry name" value="Six-hairpin glycosidases"/>
    <property type="match status" value="1"/>
</dbReference>
<keyword evidence="3" id="KW-1185">Reference proteome</keyword>
<dbReference type="InterPro" id="IPR012341">
    <property type="entry name" value="6hp_glycosidase-like_sf"/>
</dbReference>
<accession>A0A7M2RFN6</accession>
<dbReference type="PANTHER" id="PTHR31084:SF0">
    <property type="entry name" value="ALPHA-L-FUCOSIDASE 2"/>
    <property type="match status" value="1"/>
</dbReference>
<feature type="domain" description="Glycosyl hydrolase family 95 catalytic" evidence="1">
    <location>
        <begin position="296"/>
        <end position="600"/>
    </location>
</feature>
<evidence type="ECO:0000313" key="2">
    <source>
        <dbReference type="EMBL" id="QOV19156.1"/>
    </source>
</evidence>
<dbReference type="InterPro" id="IPR054363">
    <property type="entry name" value="GH95_cat"/>
</dbReference>
<dbReference type="InterPro" id="IPR008928">
    <property type="entry name" value="6-hairpin_glycosidase_sf"/>
</dbReference>
<dbReference type="SUPFAM" id="SSF49785">
    <property type="entry name" value="Galactose-binding domain-like"/>
    <property type="match status" value="1"/>
</dbReference>
<name>A0A7M2RFN6_9FIRM</name>
<dbReference type="Gene3D" id="2.60.120.430">
    <property type="entry name" value="Galactose-binding lectin"/>
    <property type="match status" value="1"/>
</dbReference>
<dbReference type="PANTHER" id="PTHR31084">
    <property type="entry name" value="ALPHA-L-FUCOSIDASE 2"/>
    <property type="match status" value="1"/>
</dbReference>
<organism evidence="2 3">
    <name type="scientific">Blautia liquoris</name>
    <dbReference type="NCBI Taxonomy" id="2779518"/>
    <lineage>
        <taxon>Bacteria</taxon>
        <taxon>Bacillati</taxon>
        <taxon>Bacillota</taxon>
        <taxon>Clostridia</taxon>
        <taxon>Lachnospirales</taxon>
        <taxon>Lachnospiraceae</taxon>
        <taxon>Blautia</taxon>
    </lineage>
</organism>
<dbReference type="RefSeq" id="WP_193735503.1">
    <property type="nucleotide sequence ID" value="NZ_CP063304.1"/>
</dbReference>
<dbReference type="Pfam" id="PF22124">
    <property type="entry name" value="Glyco_hydro_95_cat"/>
    <property type="match status" value="1"/>
</dbReference>
<dbReference type="Gene3D" id="2.60.40.1180">
    <property type="entry name" value="Golgi alpha-mannosidase II"/>
    <property type="match status" value="1"/>
</dbReference>
<sequence>MGHQICFWNVENGWSNALPLGNGKMGASVYYRDHALHAALNHYDCYYQVLERYADPRYPDKCDLSAQVQNLSGKMTFEDVKAVVDEERQNPDYEFFHYTKTLQKSQNAQPLGGRPLYQGTSGPQGGEIVIGFSEKVRTDHSLLALNIEEGTIDFSAGEGRNQVTAHLYLSKTRDGMVFELHQSCAGLWKNGNVTRQRARGQSRYHYQDICENNAVTMLCEFHPEKEAEDARPFIQETTLYVPDVNPDLESFFLIASIAPGKGTARHRAEDLWKNITSDRNAHRIAWKSFWKSSITLPDYYLETLWYLYVYLLECCSGKGSVHSEQACGLSGLWDIRKPCMWGSMWYWDVNIQTAFYGTFSSNHMELAKVFCDGFLSYEPDIKKFAEEFYGEEGWALDYPHPLYHCIQPWCALFLWKYYTYTKDETFLRDKVYPTFCEILDFYVKTGRLDEHKIRHIDYDICPEQGPVTRDSVITTAALKQLTKDAIQAVKILKRPKEEVLDFERLLSEIPEYALTRDGSRWKDSLMVQDDIFLRHPSVLMAVFPADEIHQKSPDALRELADCTIRYAAENTEEGTFGFEWIAAASARMGEGESAVRILYEKGLDLMLHSNGLGYEESERFINYCHLTKPANYLPAMCEFSGGVTAVIGEMLLQELDGVIYVFPAIPDGNDSYAEHNTQYAAADDLIHTDYGPWRDCEFENLLAPGAFEVSAQMRNKKVTWIQIYAKRDGRMSLYLPAELSKTSSRYESGQGLVYTCDMKQDETLVFGSRSESLEKDGLQNQTEFSKVQVHRASITHRRIFLGENKDTAFYKAVDSFVCPYDFAGTLRYPMTPYIFDFTEENEKDYSEVYDIQILQAQRSVLLAGGPRTVGTTAYSEDLGYGFYSDLEGAISIRKRMKPDVLRRDFAEGEVPVIFGVELPAGKYDLLIISGDEKEASFTELAVKEAGVRAQGRRLDAGRYQYQILPIMHNFDGVLKISINTKQNMKWKLNSIFINKIFMV</sequence>